<feature type="region of interest" description="Disordered" evidence="1">
    <location>
        <begin position="1"/>
        <end position="22"/>
    </location>
</feature>
<dbReference type="AlphaFoldDB" id="A0AAN6MSV6"/>
<dbReference type="SUPFAM" id="SSF55729">
    <property type="entry name" value="Acyl-CoA N-acyltransferases (Nat)"/>
    <property type="match status" value="1"/>
</dbReference>
<dbReference type="Proteomes" id="UP001303889">
    <property type="component" value="Unassembled WGS sequence"/>
</dbReference>
<feature type="domain" description="N-acetyltransferase" evidence="2">
    <location>
        <begin position="194"/>
        <end position="359"/>
    </location>
</feature>
<dbReference type="PROSITE" id="PS51186">
    <property type="entry name" value="GNAT"/>
    <property type="match status" value="1"/>
</dbReference>
<reference evidence="3" key="2">
    <citation type="submission" date="2023-05" db="EMBL/GenBank/DDBJ databases">
        <authorList>
            <consortium name="Lawrence Berkeley National Laboratory"/>
            <person name="Steindorff A."/>
            <person name="Hensen N."/>
            <person name="Bonometti L."/>
            <person name="Westerberg I."/>
            <person name="Brannstrom I.O."/>
            <person name="Guillou S."/>
            <person name="Cros-Aarteil S."/>
            <person name="Calhoun S."/>
            <person name="Haridas S."/>
            <person name="Kuo A."/>
            <person name="Mondo S."/>
            <person name="Pangilinan J."/>
            <person name="Riley R."/>
            <person name="Labutti K."/>
            <person name="Andreopoulos B."/>
            <person name="Lipzen A."/>
            <person name="Chen C."/>
            <person name="Yanf M."/>
            <person name="Daum C."/>
            <person name="Ng V."/>
            <person name="Clum A."/>
            <person name="Ohm R."/>
            <person name="Martin F."/>
            <person name="Silar P."/>
            <person name="Natvig D."/>
            <person name="Lalanne C."/>
            <person name="Gautier V."/>
            <person name="Ament-Velasquez S.L."/>
            <person name="Kruys A."/>
            <person name="Hutchinson M.I."/>
            <person name="Powell A.J."/>
            <person name="Barry K."/>
            <person name="Miller A.N."/>
            <person name="Grigoriev I.V."/>
            <person name="Debuchy R."/>
            <person name="Gladieux P."/>
            <person name="Thoren M.H."/>
            <person name="Johannesson H."/>
        </authorList>
    </citation>
    <scope>NUCLEOTIDE SEQUENCE</scope>
    <source>
        <strain evidence="3">CBS 103.79</strain>
    </source>
</reference>
<dbReference type="GO" id="GO:0016747">
    <property type="term" value="F:acyltransferase activity, transferring groups other than amino-acyl groups"/>
    <property type="evidence" value="ECO:0007669"/>
    <property type="project" value="InterPro"/>
</dbReference>
<dbReference type="InterPro" id="IPR000182">
    <property type="entry name" value="GNAT_dom"/>
</dbReference>
<proteinExistence type="predicted"/>
<dbReference type="Gene3D" id="3.40.630.30">
    <property type="match status" value="1"/>
</dbReference>
<dbReference type="CDD" id="cd04301">
    <property type="entry name" value="NAT_SF"/>
    <property type="match status" value="1"/>
</dbReference>
<organism evidence="3 4">
    <name type="scientific">Staphylotrichum tortipilum</name>
    <dbReference type="NCBI Taxonomy" id="2831512"/>
    <lineage>
        <taxon>Eukaryota</taxon>
        <taxon>Fungi</taxon>
        <taxon>Dikarya</taxon>
        <taxon>Ascomycota</taxon>
        <taxon>Pezizomycotina</taxon>
        <taxon>Sordariomycetes</taxon>
        <taxon>Sordariomycetidae</taxon>
        <taxon>Sordariales</taxon>
        <taxon>Chaetomiaceae</taxon>
        <taxon>Staphylotrichum</taxon>
    </lineage>
</organism>
<accession>A0AAN6MSV6</accession>
<dbReference type="Pfam" id="PF00583">
    <property type="entry name" value="Acetyltransf_1"/>
    <property type="match status" value="1"/>
</dbReference>
<comment type="caution">
    <text evidence="3">The sequence shown here is derived from an EMBL/GenBank/DDBJ whole genome shotgun (WGS) entry which is preliminary data.</text>
</comment>
<protein>
    <recommendedName>
        <fullName evidence="2">N-acetyltransferase domain-containing protein</fullName>
    </recommendedName>
</protein>
<evidence type="ECO:0000313" key="3">
    <source>
        <dbReference type="EMBL" id="KAK3906526.1"/>
    </source>
</evidence>
<dbReference type="EMBL" id="MU855324">
    <property type="protein sequence ID" value="KAK3906526.1"/>
    <property type="molecule type" value="Genomic_DNA"/>
</dbReference>
<evidence type="ECO:0000259" key="2">
    <source>
        <dbReference type="PROSITE" id="PS51186"/>
    </source>
</evidence>
<evidence type="ECO:0000313" key="4">
    <source>
        <dbReference type="Proteomes" id="UP001303889"/>
    </source>
</evidence>
<name>A0AAN6MSV6_9PEZI</name>
<sequence length="524" mass="58222">MDSSSAPSWQGPTTQDSQSCIPLSNQLKDADIILLLTPGVVPQMSPLNRDPEKPASDPFEPLGKALARHHPRVRHVPYLPRNGITGTHVVHIRLAAAVVFVISGPPRHGQPSQVALAEITKSLCEHRPQIVMTCCNVQELGALEKSFPTVIQVPSLAPLDLEDAADVLFGKSPKPRPREPHLRNLVVSPTSWPVEVWDAHHDASDIRDLWCQCTPETFHLGRHQFQSLLRRDGYAMHYVVREPGTRLVLGFCATYTTYSDSGGDRLLGSLALLLVRPSHRHRGIGLSLHNHALRQLTRTRGVCRLQLGSTFPRLLYGLPVDSPSVHWFRRRGWPVDPQSSTPGLGQEVCDWLLKFKDWPATGPMPSRLSFRPCEFPEFDAVLEFVEKESRRKDGMMGWYDQYAKLANTMNVRDIVLGFEDGVIIATALTYARNTGSTVAEDLPWASTTGDDVGGVTCVCVSDEVPNNANRRDAVMIRLLDSCIGLLANQGMSKLLIDAVKGGDEGFQSMGFQKWATYRDIWRDV</sequence>
<evidence type="ECO:0000256" key="1">
    <source>
        <dbReference type="SAM" id="MobiDB-lite"/>
    </source>
</evidence>
<gene>
    <name evidence="3" type="ORF">C8A05DRAFT_29566</name>
</gene>
<dbReference type="InterPro" id="IPR016181">
    <property type="entry name" value="Acyl_CoA_acyltransferase"/>
</dbReference>
<reference evidence="3" key="1">
    <citation type="journal article" date="2023" name="Mol. Phylogenet. Evol.">
        <title>Genome-scale phylogeny and comparative genomics of the fungal order Sordariales.</title>
        <authorList>
            <person name="Hensen N."/>
            <person name="Bonometti L."/>
            <person name="Westerberg I."/>
            <person name="Brannstrom I.O."/>
            <person name="Guillou S."/>
            <person name="Cros-Aarteil S."/>
            <person name="Calhoun S."/>
            <person name="Haridas S."/>
            <person name="Kuo A."/>
            <person name="Mondo S."/>
            <person name="Pangilinan J."/>
            <person name="Riley R."/>
            <person name="LaButti K."/>
            <person name="Andreopoulos B."/>
            <person name="Lipzen A."/>
            <person name="Chen C."/>
            <person name="Yan M."/>
            <person name="Daum C."/>
            <person name="Ng V."/>
            <person name="Clum A."/>
            <person name="Steindorff A."/>
            <person name="Ohm R.A."/>
            <person name="Martin F."/>
            <person name="Silar P."/>
            <person name="Natvig D.O."/>
            <person name="Lalanne C."/>
            <person name="Gautier V."/>
            <person name="Ament-Velasquez S.L."/>
            <person name="Kruys A."/>
            <person name="Hutchinson M.I."/>
            <person name="Powell A.J."/>
            <person name="Barry K."/>
            <person name="Miller A.N."/>
            <person name="Grigoriev I.V."/>
            <person name="Debuchy R."/>
            <person name="Gladieux P."/>
            <person name="Hiltunen Thoren M."/>
            <person name="Johannesson H."/>
        </authorList>
    </citation>
    <scope>NUCLEOTIDE SEQUENCE</scope>
    <source>
        <strain evidence="3">CBS 103.79</strain>
    </source>
</reference>
<dbReference type="FunFam" id="3.40.630.30:FF:000233">
    <property type="entry name" value="Uncharacterized protein 9G6.260"/>
    <property type="match status" value="1"/>
</dbReference>
<keyword evidence="4" id="KW-1185">Reference proteome</keyword>